<reference evidence="1 2" key="1">
    <citation type="journal article" date="2021" name="Elife">
        <title>Chloroplast acquisition without the gene transfer in kleptoplastic sea slugs, Plakobranchus ocellatus.</title>
        <authorList>
            <person name="Maeda T."/>
            <person name="Takahashi S."/>
            <person name="Yoshida T."/>
            <person name="Shimamura S."/>
            <person name="Takaki Y."/>
            <person name="Nagai Y."/>
            <person name="Toyoda A."/>
            <person name="Suzuki Y."/>
            <person name="Arimoto A."/>
            <person name="Ishii H."/>
            <person name="Satoh N."/>
            <person name="Nishiyama T."/>
            <person name="Hasebe M."/>
            <person name="Maruyama T."/>
            <person name="Minagawa J."/>
            <person name="Obokata J."/>
            <person name="Shigenobu S."/>
        </authorList>
    </citation>
    <scope>NUCLEOTIDE SEQUENCE [LARGE SCALE GENOMIC DNA]</scope>
</reference>
<protein>
    <submittedName>
        <fullName evidence="1">Uncharacterized protein</fullName>
    </submittedName>
</protein>
<dbReference type="EMBL" id="BLXT01003748">
    <property type="protein sequence ID" value="GFO05316.1"/>
    <property type="molecule type" value="Genomic_DNA"/>
</dbReference>
<evidence type="ECO:0000313" key="2">
    <source>
        <dbReference type="Proteomes" id="UP000735302"/>
    </source>
</evidence>
<evidence type="ECO:0000313" key="1">
    <source>
        <dbReference type="EMBL" id="GFO05316.1"/>
    </source>
</evidence>
<dbReference type="AlphaFoldDB" id="A0AAV4AAG6"/>
<proteinExistence type="predicted"/>
<gene>
    <name evidence="1" type="ORF">PoB_003182100</name>
</gene>
<keyword evidence="2" id="KW-1185">Reference proteome</keyword>
<organism evidence="1 2">
    <name type="scientific">Plakobranchus ocellatus</name>
    <dbReference type="NCBI Taxonomy" id="259542"/>
    <lineage>
        <taxon>Eukaryota</taxon>
        <taxon>Metazoa</taxon>
        <taxon>Spiralia</taxon>
        <taxon>Lophotrochozoa</taxon>
        <taxon>Mollusca</taxon>
        <taxon>Gastropoda</taxon>
        <taxon>Heterobranchia</taxon>
        <taxon>Euthyneura</taxon>
        <taxon>Panpulmonata</taxon>
        <taxon>Sacoglossa</taxon>
        <taxon>Placobranchoidea</taxon>
        <taxon>Plakobranchidae</taxon>
        <taxon>Plakobranchus</taxon>
    </lineage>
</organism>
<dbReference type="Proteomes" id="UP000735302">
    <property type="component" value="Unassembled WGS sequence"/>
</dbReference>
<accession>A0AAV4AAG6</accession>
<comment type="caution">
    <text evidence="1">The sequence shown here is derived from an EMBL/GenBank/DDBJ whole genome shotgun (WGS) entry which is preliminary data.</text>
</comment>
<sequence length="98" mass="10899">MLQLHKAVPRMCGILDLPECEAREADFGGSDLVYGSSQQDEFRLPYPPSGQGAVAEPELGTKRSLQILRLIRYALFHQCLLTSERPMVPLNMTPSTPI</sequence>
<name>A0AAV4AAG6_9GAST</name>